<evidence type="ECO:0000259" key="1">
    <source>
        <dbReference type="Pfam" id="PF09924"/>
    </source>
</evidence>
<sequence length="306" mass="34111">MITFQPVTDEAALRLVDYLAGQPYRSCDYTIGAIYQWRAYFASAVAFVGPVAVLRADYPFPEDGHSYMFPIGGGGSAAIEAALDAVEEYTAALGIPLRYCAVPEAGAAVLRARYGARAVCTAHRDWADYLYMLDDLKTFPGKRFHGQRNHLNRFYKDNPGSRYVPITWMTLPRARAFLTEYVYRTPARSPIEAEEQCRAQELLEAVSLLQLQAGYLETARGDIVALAIGEVVGDTLYVHVEKARLDYPGAYQAIVSAFACHAAQPDTRYCNREDDSGEEGLRRSKEAYHPVAMIDKYWVNIAPARP</sequence>
<gene>
    <name evidence="2" type="ORF">IAD24_04350</name>
</gene>
<name>A0A9D1N3V6_9FIRM</name>
<dbReference type="InterPro" id="IPR024320">
    <property type="entry name" value="LPG_synthase_C"/>
</dbReference>
<dbReference type="PIRSF" id="PIRSF018688">
    <property type="entry name" value="UCP018688"/>
    <property type="match status" value="1"/>
</dbReference>
<proteinExistence type="predicted"/>
<comment type="caution">
    <text evidence="2">The sequence shown here is derived from an EMBL/GenBank/DDBJ whole genome shotgun (WGS) entry which is preliminary data.</text>
</comment>
<reference evidence="2" key="2">
    <citation type="journal article" date="2021" name="PeerJ">
        <title>Extensive microbial diversity within the chicken gut microbiome revealed by metagenomics and culture.</title>
        <authorList>
            <person name="Gilroy R."/>
            <person name="Ravi A."/>
            <person name="Getino M."/>
            <person name="Pursley I."/>
            <person name="Horton D.L."/>
            <person name="Alikhan N.F."/>
            <person name="Baker D."/>
            <person name="Gharbi K."/>
            <person name="Hall N."/>
            <person name="Watson M."/>
            <person name="Adriaenssens E.M."/>
            <person name="Foster-Nyarko E."/>
            <person name="Jarju S."/>
            <person name="Secka A."/>
            <person name="Antonio M."/>
            <person name="Oren A."/>
            <person name="Chaudhuri R.R."/>
            <person name="La Ragione R."/>
            <person name="Hildebrand F."/>
            <person name="Pallen M.J."/>
        </authorList>
    </citation>
    <scope>NUCLEOTIDE SEQUENCE</scope>
    <source>
        <strain evidence="2">ChiGjej2B2-16831</strain>
    </source>
</reference>
<reference evidence="2" key="1">
    <citation type="submission" date="2020-10" db="EMBL/GenBank/DDBJ databases">
        <authorList>
            <person name="Gilroy R."/>
        </authorList>
    </citation>
    <scope>NUCLEOTIDE SEQUENCE</scope>
    <source>
        <strain evidence="2">ChiGjej2B2-16831</strain>
    </source>
</reference>
<dbReference type="PANTHER" id="PTHR41373:SF1">
    <property type="entry name" value="PHOSPHATIDYLGLYCEROL LYSYLTRANSFERASE C-TERMINAL DOMAIN-CONTAINING PROTEIN"/>
    <property type="match status" value="1"/>
</dbReference>
<dbReference type="PANTHER" id="PTHR41373">
    <property type="entry name" value="DUF2156 DOMAIN-CONTAINING PROTEIN"/>
    <property type="match status" value="1"/>
</dbReference>
<dbReference type="Gene3D" id="3.40.630.30">
    <property type="match status" value="1"/>
</dbReference>
<dbReference type="Pfam" id="PF09924">
    <property type="entry name" value="LPG_synthase_C"/>
    <property type="match status" value="1"/>
</dbReference>
<protein>
    <submittedName>
        <fullName evidence="2">DUF2156 domain-containing protein</fullName>
    </submittedName>
</protein>
<dbReference type="AlphaFoldDB" id="A0A9D1N3V6"/>
<dbReference type="Proteomes" id="UP000824128">
    <property type="component" value="Unassembled WGS sequence"/>
</dbReference>
<evidence type="ECO:0000313" key="2">
    <source>
        <dbReference type="EMBL" id="HIU94370.1"/>
    </source>
</evidence>
<accession>A0A9D1N3V6</accession>
<dbReference type="EMBL" id="DVNZ01000135">
    <property type="protein sequence ID" value="HIU94370.1"/>
    <property type="molecule type" value="Genomic_DNA"/>
</dbReference>
<dbReference type="InterPro" id="IPR016181">
    <property type="entry name" value="Acyl_CoA_acyltransferase"/>
</dbReference>
<feature type="domain" description="Phosphatidylglycerol lysyltransferase C-terminal" evidence="1">
    <location>
        <begin position="62"/>
        <end position="299"/>
    </location>
</feature>
<dbReference type="InterPro" id="IPR016732">
    <property type="entry name" value="UCP018688"/>
</dbReference>
<evidence type="ECO:0000313" key="3">
    <source>
        <dbReference type="Proteomes" id="UP000824128"/>
    </source>
</evidence>
<organism evidence="2 3">
    <name type="scientific">Candidatus Aphodomorpha intestinavium</name>
    <dbReference type="NCBI Taxonomy" id="2840672"/>
    <lineage>
        <taxon>Bacteria</taxon>
        <taxon>Bacillati</taxon>
        <taxon>Bacillota</taxon>
        <taxon>Clostridia</taxon>
        <taxon>Eubacteriales</taxon>
        <taxon>Candidatus Aphodomorpha</taxon>
    </lineage>
</organism>
<dbReference type="SUPFAM" id="SSF55729">
    <property type="entry name" value="Acyl-CoA N-acyltransferases (Nat)"/>
    <property type="match status" value="2"/>
</dbReference>